<dbReference type="EMBL" id="CP002581">
    <property type="protein sequence ID" value="AJK49621.1"/>
    <property type="molecule type" value="Genomic_DNA"/>
</dbReference>
<dbReference type="Pfam" id="PF08534">
    <property type="entry name" value="Redoxin"/>
    <property type="match status" value="1"/>
</dbReference>
<feature type="domain" description="Thioredoxin" evidence="2">
    <location>
        <begin position="39"/>
        <end position="184"/>
    </location>
</feature>
<keyword evidence="1" id="KW-0732">Signal</keyword>
<protein>
    <recommendedName>
        <fullName evidence="2">Thioredoxin domain-containing protein</fullName>
    </recommendedName>
</protein>
<dbReference type="InterPro" id="IPR013766">
    <property type="entry name" value="Thioredoxin_domain"/>
</dbReference>
<evidence type="ECO:0000313" key="4">
    <source>
        <dbReference type="Proteomes" id="UP000031838"/>
    </source>
</evidence>
<evidence type="ECO:0000259" key="2">
    <source>
        <dbReference type="PROSITE" id="PS51352"/>
    </source>
</evidence>
<dbReference type="KEGG" id="bgp:BGL_2c15540"/>
<dbReference type="SUPFAM" id="SSF52833">
    <property type="entry name" value="Thioredoxin-like"/>
    <property type="match status" value="1"/>
</dbReference>
<accession>A0A0B6SBH3</accession>
<dbReference type="PANTHER" id="PTHR42852">
    <property type="entry name" value="THIOL:DISULFIDE INTERCHANGE PROTEIN DSBE"/>
    <property type="match status" value="1"/>
</dbReference>
<feature type="signal peptide" evidence="1">
    <location>
        <begin position="1"/>
        <end position="31"/>
    </location>
</feature>
<dbReference type="HOGENOM" id="CLU_042529_8_0_4"/>
<dbReference type="OrthoDB" id="9811352at2"/>
<dbReference type="PROSITE" id="PS51352">
    <property type="entry name" value="THIOREDOXIN_2"/>
    <property type="match status" value="1"/>
</dbReference>
<sequence>MRPLYRLCTAAIVATAACVAVLAATRPAALASSLTRAEPTATGAAPEFTGIDHWLNGPPQSLAQLRGKVVLVDFWTYTCINCIHTLPYVERWHEKYRAQGLAVIGVHTPEYPFERSTANVRDAVRRFGLTYPIAQDNDYATWRAYGNQYWPAFYLIDRSGNIVYRQFGEGDYEKTEAEIAKLIAQPG</sequence>
<feature type="chain" id="PRO_5002124822" description="Thioredoxin domain-containing protein" evidence="1">
    <location>
        <begin position="32"/>
        <end position="187"/>
    </location>
</feature>
<name>A0A0B6SBH3_BURPL</name>
<evidence type="ECO:0000313" key="3">
    <source>
        <dbReference type="EMBL" id="AJK49621.1"/>
    </source>
</evidence>
<organism evidence="3 4">
    <name type="scientific">Burkholderia plantarii</name>
    <dbReference type="NCBI Taxonomy" id="41899"/>
    <lineage>
        <taxon>Bacteria</taxon>
        <taxon>Pseudomonadati</taxon>
        <taxon>Pseudomonadota</taxon>
        <taxon>Betaproteobacteria</taxon>
        <taxon>Burkholderiales</taxon>
        <taxon>Burkholderiaceae</taxon>
        <taxon>Burkholderia</taxon>
    </lineage>
</organism>
<dbReference type="KEGG" id="bpla:bpln_2g16240"/>
<dbReference type="InterPro" id="IPR013740">
    <property type="entry name" value="Redoxin"/>
</dbReference>
<reference evidence="3 4" key="2">
    <citation type="journal article" date="2016" name="Appl. Microbiol. Biotechnol.">
        <title>Mutations improving production and secretion of extracellular lipase by Burkholderia glumae PG1.</title>
        <authorList>
            <person name="Knapp A."/>
            <person name="Voget S."/>
            <person name="Gao R."/>
            <person name="Zaburannyi N."/>
            <person name="Krysciak D."/>
            <person name="Breuer M."/>
            <person name="Hauer B."/>
            <person name="Streit W.R."/>
            <person name="Muller R."/>
            <person name="Daniel R."/>
            <person name="Jaeger K.E."/>
        </authorList>
    </citation>
    <scope>NUCLEOTIDE SEQUENCE [LARGE SCALE GENOMIC DNA]</scope>
    <source>
        <strain evidence="3 4">PG1</strain>
    </source>
</reference>
<reference evidence="4" key="1">
    <citation type="submission" date="2011-03" db="EMBL/GenBank/DDBJ databases">
        <authorList>
            <person name="Voget S."/>
            <person name="Streit W.R."/>
            <person name="Jaeger K.E."/>
            <person name="Daniel R."/>
        </authorList>
    </citation>
    <scope>NUCLEOTIDE SEQUENCE [LARGE SCALE GENOMIC DNA]</scope>
    <source>
        <strain evidence="4">PG1</strain>
    </source>
</reference>
<dbReference type="GO" id="GO:0016491">
    <property type="term" value="F:oxidoreductase activity"/>
    <property type="evidence" value="ECO:0007669"/>
    <property type="project" value="InterPro"/>
</dbReference>
<dbReference type="Proteomes" id="UP000031838">
    <property type="component" value="Chromosome 2"/>
</dbReference>
<dbReference type="InterPro" id="IPR036249">
    <property type="entry name" value="Thioredoxin-like_sf"/>
</dbReference>
<dbReference type="CDD" id="cd03012">
    <property type="entry name" value="TlpA_like_DipZ_like"/>
    <property type="match status" value="1"/>
</dbReference>
<evidence type="ECO:0000256" key="1">
    <source>
        <dbReference type="SAM" id="SignalP"/>
    </source>
</evidence>
<dbReference type="RefSeq" id="WP_042628026.1">
    <property type="nucleotide sequence ID" value="NZ_BSTO01000010.1"/>
</dbReference>
<dbReference type="PROSITE" id="PS51257">
    <property type="entry name" value="PROKAR_LIPOPROTEIN"/>
    <property type="match status" value="1"/>
</dbReference>
<proteinExistence type="predicted"/>
<dbReference type="PANTHER" id="PTHR42852:SF13">
    <property type="entry name" value="PROTEIN DIPZ"/>
    <property type="match status" value="1"/>
</dbReference>
<keyword evidence="4" id="KW-1185">Reference proteome</keyword>
<dbReference type="Gene3D" id="3.40.30.10">
    <property type="entry name" value="Glutaredoxin"/>
    <property type="match status" value="1"/>
</dbReference>
<dbReference type="InterPro" id="IPR050553">
    <property type="entry name" value="Thioredoxin_ResA/DsbE_sf"/>
</dbReference>
<gene>
    <name evidence="3" type="ORF">BGL_2c15540</name>
</gene>
<dbReference type="AlphaFoldDB" id="A0A0B6SBH3"/>